<proteinExistence type="predicted"/>
<dbReference type="Proteomes" id="UP000778797">
    <property type="component" value="Unassembled WGS sequence"/>
</dbReference>
<reference evidence="2" key="1">
    <citation type="submission" date="2021-03" db="EMBL/GenBank/DDBJ databases">
        <title>Genome of Cognatishimia sp. F0-27.</title>
        <authorList>
            <person name="Ping X."/>
        </authorList>
    </citation>
    <scope>NUCLEOTIDE SEQUENCE [LARGE SCALE GENOMIC DNA]</scope>
    <source>
        <strain evidence="2">E313</strain>
    </source>
</reference>
<gene>
    <name evidence="1" type="ORF">J1C55_12465</name>
</gene>
<dbReference type="Gene3D" id="3.90.930.1">
    <property type="match status" value="1"/>
</dbReference>
<keyword evidence="2" id="KW-1185">Reference proteome</keyword>
<sequence length="236" mass="27287">MFKQKNILIIISIFATALGFTQSNINQVDDEGKRHGRWAKYYEGKKALRYEGQFLHGKEIDTFKYYKLSNGKSVLSAIKVFNNSDNTAEVTFMASNKKVVSEGKMDGKNFIGKWVYYHRRSSAKMIVENYDDSGQLNGTRTVYYENGIVAEQTVYNNGKRNGLYKSFSENNKLLQESIYKDDKLDGATIYYDADEKVRAKGLYTLNLKSGIWEYFENGVLIRKVDHDEDKVIYKKQ</sequence>
<evidence type="ECO:0000313" key="1">
    <source>
        <dbReference type="EMBL" id="MCC1485410.1"/>
    </source>
</evidence>
<protein>
    <submittedName>
        <fullName evidence="1">Toxin-antitoxin system YwqK family antitoxin</fullName>
    </submittedName>
</protein>
<comment type="caution">
    <text evidence="1">The sequence shown here is derived from an EMBL/GenBank/DDBJ whole genome shotgun (WGS) entry which is preliminary data.</text>
</comment>
<accession>A0ABS8EQB8</accession>
<evidence type="ECO:0000313" key="2">
    <source>
        <dbReference type="Proteomes" id="UP000778797"/>
    </source>
</evidence>
<dbReference type="SUPFAM" id="SSF82185">
    <property type="entry name" value="Histone H3 K4-specific methyltransferase SET7/9 N-terminal domain"/>
    <property type="match status" value="2"/>
</dbReference>
<dbReference type="RefSeq" id="WP_227477902.1">
    <property type="nucleotide sequence ID" value="NZ_JAFMPT010000022.1"/>
</dbReference>
<reference evidence="2" key="2">
    <citation type="submission" date="2023-07" db="EMBL/GenBank/DDBJ databases">
        <title>Genome of Winogradskyella sp. E313.</title>
        <authorList>
            <person name="Zhou Y."/>
        </authorList>
    </citation>
    <scope>NUCLEOTIDE SEQUENCE [LARGE SCALE GENOMIC DNA]</scope>
    <source>
        <strain evidence="2">E313</strain>
    </source>
</reference>
<dbReference type="PANTHER" id="PTHR33706">
    <property type="entry name" value="MORN VARIANT REPEAT PROTEIN"/>
    <property type="match status" value="1"/>
</dbReference>
<dbReference type="EMBL" id="JAFMPT010000022">
    <property type="protein sequence ID" value="MCC1485410.1"/>
    <property type="molecule type" value="Genomic_DNA"/>
</dbReference>
<name>A0ABS8EQB8_9FLAO</name>
<dbReference type="InterPro" id="IPR011652">
    <property type="entry name" value="MORN_2"/>
</dbReference>
<dbReference type="Pfam" id="PF07661">
    <property type="entry name" value="MORN_2"/>
    <property type="match status" value="2"/>
</dbReference>
<organism evidence="1 2">
    <name type="scientific">Winogradskyella immobilis</name>
    <dbReference type="NCBI Taxonomy" id="2816852"/>
    <lineage>
        <taxon>Bacteria</taxon>
        <taxon>Pseudomonadati</taxon>
        <taxon>Bacteroidota</taxon>
        <taxon>Flavobacteriia</taxon>
        <taxon>Flavobacteriales</taxon>
        <taxon>Flavobacteriaceae</taxon>
        <taxon>Winogradskyella</taxon>
    </lineage>
</organism>
<dbReference type="PANTHER" id="PTHR33706:SF1">
    <property type="entry name" value="TPR REPEAT PROTEIN"/>
    <property type="match status" value="1"/>
</dbReference>